<dbReference type="InterPro" id="IPR007627">
    <property type="entry name" value="RNA_pol_sigma70_r2"/>
</dbReference>
<keyword evidence="7" id="KW-1185">Reference proteome</keyword>
<dbReference type="CDD" id="cd06171">
    <property type="entry name" value="Sigma70_r4"/>
    <property type="match status" value="1"/>
</dbReference>
<dbReference type="GO" id="GO:0003677">
    <property type="term" value="F:DNA binding"/>
    <property type="evidence" value="ECO:0007669"/>
    <property type="project" value="UniProtKB-KW"/>
</dbReference>
<reference evidence="6 7" key="1">
    <citation type="submission" date="2017-09" db="EMBL/GenBank/DDBJ databases">
        <authorList>
            <person name="Ehlers B."/>
            <person name="Leendertz F.H."/>
        </authorList>
    </citation>
    <scope>NUCLEOTIDE SEQUENCE [LARGE SCALE GENOMIC DNA]</scope>
    <source>
        <strain evidence="6 7">CGMCC 4.6857</strain>
    </source>
</reference>
<feature type="domain" description="STAS" evidence="5">
    <location>
        <begin position="280"/>
        <end position="361"/>
    </location>
</feature>
<dbReference type="InterPro" id="IPR014284">
    <property type="entry name" value="RNA_pol_sigma-70_dom"/>
</dbReference>
<dbReference type="Pfam" id="PF04539">
    <property type="entry name" value="Sigma70_r3"/>
    <property type="match status" value="1"/>
</dbReference>
<dbReference type="SUPFAM" id="SSF52091">
    <property type="entry name" value="SpoIIaa-like"/>
    <property type="match status" value="1"/>
</dbReference>
<dbReference type="InterPro" id="IPR036388">
    <property type="entry name" value="WH-like_DNA-bd_sf"/>
</dbReference>
<dbReference type="Pfam" id="PF04545">
    <property type="entry name" value="Sigma70_r4"/>
    <property type="match status" value="1"/>
</dbReference>
<evidence type="ECO:0000313" key="7">
    <source>
        <dbReference type="Proteomes" id="UP000219612"/>
    </source>
</evidence>
<keyword evidence="1" id="KW-0805">Transcription regulation</keyword>
<evidence type="ECO:0000256" key="1">
    <source>
        <dbReference type="ARBA" id="ARBA00023015"/>
    </source>
</evidence>
<dbReference type="InterPro" id="IPR013325">
    <property type="entry name" value="RNA_pol_sigma_r2"/>
</dbReference>
<sequence length="361" mass="39725">MSAYSTLEDLDAIAETYAADRDASADERAARRLRDATIQRMLPMADRLARRYRFGSEPADDVAQVARLGLVKAVERYDPERGSFTAYAVSVITGEIKRHFRDTGWNVHVPRRLQELALAVGRAKQDLTAELGRWPTEAELAARCGVDREDMRAALVSGAGYRAVSLSQPTGDGTAELGDLFGSPDRDIDLVPDRVSLADLLDRMPQRERHLLTMRFQGNHTQQEIGDELGISQMHVSRLLSRALGWLREALLTDAVPPWPGENDEPGMLQVIPELGGRARVIGEIDRDNTARLRAGVQPLLARTHAGSRLTLDLSRVPLLDAAGAGTLLTLRRAAAGRDVRLELTGMQPHVRQVASALLLR</sequence>
<evidence type="ECO:0000256" key="3">
    <source>
        <dbReference type="ARBA" id="ARBA00023125"/>
    </source>
</evidence>
<keyword evidence="2" id="KW-0731">Sigma factor</keyword>
<dbReference type="Gene3D" id="1.20.120.1810">
    <property type="match status" value="1"/>
</dbReference>
<dbReference type="PROSITE" id="PS50801">
    <property type="entry name" value="STAS"/>
    <property type="match status" value="1"/>
</dbReference>
<dbReference type="GO" id="GO:0006352">
    <property type="term" value="P:DNA-templated transcription initiation"/>
    <property type="evidence" value="ECO:0007669"/>
    <property type="project" value="InterPro"/>
</dbReference>
<dbReference type="InterPro" id="IPR007630">
    <property type="entry name" value="RNA_pol_sigma70_r4"/>
</dbReference>
<dbReference type="InterPro" id="IPR013324">
    <property type="entry name" value="RNA_pol_sigma_r3/r4-like"/>
</dbReference>
<dbReference type="InterPro" id="IPR036513">
    <property type="entry name" value="STAS_dom_sf"/>
</dbReference>
<proteinExistence type="predicted"/>
<dbReference type="SUPFAM" id="SSF88659">
    <property type="entry name" value="Sigma3 and sigma4 domains of RNA polymerase sigma factors"/>
    <property type="match status" value="2"/>
</dbReference>
<dbReference type="NCBIfam" id="TIGR02937">
    <property type="entry name" value="sigma70-ECF"/>
    <property type="match status" value="1"/>
</dbReference>
<protein>
    <submittedName>
        <fullName evidence="6">RNA polymerase sigma-B factor</fullName>
    </submittedName>
</protein>
<dbReference type="RefSeq" id="WP_097328396.1">
    <property type="nucleotide sequence ID" value="NZ_OBDY01000037.1"/>
</dbReference>
<dbReference type="PANTHER" id="PTHR30385:SF4">
    <property type="entry name" value="RNA POLYMERASE SIGMA-E FACTOR"/>
    <property type="match status" value="1"/>
</dbReference>
<evidence type="ECO:0000256" key="2">
    <source>
        <dbReference type="ARBA" id="ARBA00023082"/>
    </source>
</evidence>
<dbReference type="Pfam" id="PF13466">
    <property type="entry name" value="STAS_2"/>
    <property type="match status" value="1"/>
</dbReference>
<dbReference type="EMBL" id="OBDY01000037">
    <property type="protein sequence ID" value="SNY70475.1"/>
    <property type="molecule type" value="Genomic_DNA"/>
</dbReference>
<dbReference type="Proteomes" id="UP000219612">
    <property type="component" value="Unassembled WGS sequence"/>
</dbReference>
<dbReference type="PRINTS" id="PR00046">
    <property type="entry name" value="SIGMA70FCT"/>
</dbReference>
<evidence type="ECO:0000313" key="6">
    <source>
        <dbReference type="EMBL" id="SNY70475.1"/>
    </source>
</evidence>
<dbReference type="Pfam" id="PF04542">
    <property type="entry name" value="Sigma70_r2"/>
    <property type="match status" value="1"/>
</dbReference>
<dbReference type="OrthoDB" id="9804285at2"/>
<name>A0A285KCZ6_9ACTN</name>
<dbReference type="Gene3D" id="3.30.750.24">
    <property type="entry name" value="STAS domain"/>
    <property type="match status" value="1"/>
</dbReference>
<dbReference type="SUPFAM" id="SSF88946">
    <property type="entry name" value="Sigma2 domain of RNA polymerase sigma factors"/>
    <property type="match status" value="1"/>
</dbReference>
<organism evidence="6 7">
    <name type="scientific">Paractinoplanes atraurantiacus</name>
    <dbReference type="NCBI Taxonomy" id="1036182"/>
    <lineage>
        <taxon>Bacteria</taxon>
        <taxon>Bacillati</taxon>
        <taxon>Actinomycetota</taxon>
        <taxon>Actinomycetes</taxon>
        <taxon>Micromonosporales</taxon>
        <taxon>Micromonosporaceae</taxon>
        <taxon>Paractinoplanes</taxon>
    </lineage>
</organism>
<dbReference type="GO" id="GO:0016987">
    <property type="term" value="F:sigma factor activity"/>
    <property type="evidence" value="ECO:0007669"/>
    <property type="project" value="UniProtKB-KW"/>
</dbReference>
<dbReference type="InterPro" id="IPR058548">
    <property type="entry name" value="MlaB-like_STAS"/>
</dbReference>
<dbReference type="PANTHER" id="PTHR30385">
    <property type="entry name" value="SIGMA FACTOR F FLAGELLAR"/>
    <property type="match status" value="1"/>
</dbReference>
<dbReference type="InterPro" id="IPR000943">
    <property type="entry name" value="RNA_pol_sigma70"/>
</dbReference>
<dbReference type="InterPro" id="IPR002645">
    <property type="entry name" value="STAS_dom"/>
</dbReference>
<keyword evidence="4" id="KW-0804">Transcription</keyword>
<evidence type="ECO:0000259" key="5">
    <source>
        <dbReference type="PROSITE" id="PS50801"/>
    </source>
</evidence>
<gene>
    <name evidence="6" type="ORF">SAMN05421748_13792</name>
</gene>
<dbReference type="CDD" id="cd07043">
    <property type="entry name" value="STAS_anti-anti-sigma_factors"/>
    <property type="match status" value="1"/>
</dbReference>
<dbReference type="Gene3D" id="1.10.10.10">
    <property type="entry name" value="Winged helix-like DNA-binding domain superfamily/Winged helix DNA-binding domain"/>
    <property type="match status" value="2"/>
</dbReference>
<evidence type="ECO:0000256" key="4">
    <source>
        <dbReference type="ARBA" id="ARBA00023163"/>
    </source>
</evidence>
<dbReference type="AlphaFoldDB" id="A0A285KCZ6"/>
<accession>A0A285KCZ6</accession>
<dbReference type="InterPro" id="IPR007624">
    <property type="entry name" value="RNA_pol_sigma70_r3"/>
</dbReference>
<keyword evidence="3" id="KW-0238">DNA-binding</keyword>